<evidence type="ECO:0000313" key="2">
    <source>
        <dbReference type="EMBL" id="MFF3573297.1"/>
    </source>
</evidence>
<organism evidence="2 3">
    <name type="scientific">Nocardia jiangxiensis</name>
    <dbReference type="NCBI Taxonomy" id="282685"/>
    <lineage>
        <taxon>Bacteria</taxon>
        <taxon>Bacillati</taxon>
        <taxon>Actinomycetota</taxon>
        <taxon>Actinomycetes</taxon>
        <taxon>Mycobacteriales</taxon>
        <taxon>Nocardiaceae</taxon>
        <taxon>Nocardia</taxon>
    </lineage>
</organism>
<dbReference type="EMBL" id="JBIAQY010000018">
    <property type="protein sequence ID" value="MFF3573297.1"/>
    <property type="molecule type" value="Genomic_DNA"/>
</dbReference>
<name>A0ABW6SAL9_9NOCA</name>
<evidence type="ECO:0000259" key="1">
    <source>
        <dbReference type="Pfam" id="PF12146"/>
    </source>
</evidence>
<dbReference type="Pfam" id="PF12146">
    <property type="entry name" value="Hydrolase_4"/>
    <property type="match status" value="1"/>
</dbReference>
<comment type="caution">
    <text evidence="2">The sequence shown here is derived from an EMBL/GenBank/DDBJ whole genome shotgun (WGS) entry which is preliminary data.</text>
</comment>
<sequence>MSGTAAHLTAPTAITFDVTGAVGSGASLAQTARLFLPEHPERTSAVLVCLAGGTYDWHYWHLEVPGRRGYSFAEHLAGRGFAVLALDHLGVGESSDPTDAGPVGLSLLARGDAAVAHQVKQRVAAGTLSAGLPPLDIPLIGVGHSMGACLTTIVQAQQRPYAALVLLGYGVDITNVYDESNDAAALEDRIAESERIFRELNGVVPQANSCIVPRAHLRAIFHAPDVPDDVIAADDAVESVVPVRAASEVTTPGYVAKFAKAIDVPVFIGLGAVLDMSPDPHAEPANYRLSPDVTLHLVEGSAHCHNFAGNRTILWDRIAAWIPQSSPSPRRPPRTEA</sequence>
<keyword evidence="3" id="KW-1185">Reference proteome</keyword>
<feature type="domain" description="Serine aminopeptidase S33" evidence="1">
    <location>
        <begin position="71"/>
        <end position="303"/>
    </location>
</feature>
<dbReference type="Gene3D" id="3.40.50.1820">
    <property type="entry name" value="alpha/beta hydrolase"/>
    <property type="match status" value="1"/>
</dbReference>
<reference evidence="2 3" key="1">
    <citation type="submission" date="2024-10" db="EMBL/GenBank/DDBJ databases">
        <title>The Natural Products Discovery Center: Release of the First 8490 Sequenced Strains for Exploring Actinobacteria Biosynthetic Diversity.</title>
        <authorList>
            <person name="Kalkreuter E."/>
            <person name="Kautsar S.A."/>
            <person name="Yang D."/>
            <person name="Bader C.D."/>
            <person name="Teijaro C.N."/>
            <person name="Fluegel L."/>
            <person name="Davis C.M."/>
            <person name="Simpson J.R."/>
            <person name="Lauterbach L."/>
            <person name="Steele A.D."/>
            <person name="Gui C."/>
            <person name="Meng S."/>
            <person name="Li G."/>
            <person name="Viehrig K."/>
            <person name="Ye F."/>
            <person name="Su P."/>
            <person name="Kiefer A.F."/>
            <person name="Nichols A."/>
            <person name="Cepeda A.J."/>
            <person name="Yan W."/>
            <person name="Fan B."/>
            <person name="Jiang Y."/>
            <person name="Adhikari A."/>
            <person name="Zheng C.-J."/>
            <person name="Schuster L."/>
            <person name="Cowan T.M."/>
            <person name="Smanski M.J."/>
            <person name="Chevrette M.G."/>
            <person name="De Carvalho L.P.S."/>
            <person name="Shen B."/>
        </authorList>
    </citation>
    <scope>NUCLEOTIDE SEQUENCE [LARGE SCALE GENOMIC DNA]</scope>
    <source>
        <strain evidence="2 3">NPDC002593</strain>
    </source>
</reference>
<dbReference type="InterPro" id="IPR022742">
    <property type="entry name" value="Hydrolase_4"/>
</dbReference>
<evidence type="ECO:0000313" key="3">
    <source>
        <dbReference type="Proteomes" id="UP001601992"/>
    </source>
</evidence>
<keyword evidence="2" id="KW-0378">Hydrolase</keyword>
<dbReference type="Proteomes" id="UP001601992">
    <property type="component" value="Unassembled WGS sequence"/>
</dbReference>
<dbReference type="SUPFAM" id="SSF53474">
    <property type="entry name" value="alpha/beta-Hydrolases"/>
    <property type="match status" value="1"/>
</dbReference>
<gene>
    <name evidence="2" type="ORF">ACFYXQ_36610</name>
</gene>
<dbReference type="GO" id="GO:0016787">
    <property type="term" value="F:hydrolase activity"/>
    <property type="evidence" value="ECO:0007669"/>
    <property type="project" value="UniProtKB-KW"/>
</dbReference>
<protein>
    <submittedName>
        <fullName evidence="2">Alpha/beta hydrolase</fullName>
    </submittedName>
</protein>
<accession>A0ABW6SAL9</accession>
<dbReference type="RefSeq" id="WP_387406351.1">
    <property type="nucleotide sequence ID" value="NZ_JBIAQY010000018.1"/>
</dbReference>
<dbReference type="InterPro" id="IPR029058">
    <property type="entry name" value="AB_hydrolase_fold"/>
</dbReference>
<proteinExistence type="predicted"/>